<dbReference type="Proteomes" id="UP000258016">
    <property type="component" value="Chromosome"/>
</dbReference>
<protein>
    <recommendedName>
        <fullName evidence="4">GerMN domain-containing protein</fullName>
    </recommendedName>
</protein>
<dbReference type="EMBL" id="CP020083">
    <property type="protein sequence ID" value="ASR53598.1"/>
    <property type="molecule type" value="Genomic_DNA"/>
</dbReference>
<dbReference type="Pfam" id="PF20420">
    <property type="entry name" value="DUF6702"/>
    <property type="match status" value="1"/>
</dbReference>
<dbReference type="InterPro" id="IPR046525">
    <property type="entry name" value="DUF6702"/>
</dbReference>
<evidence type="ECO:0000313" key="2">
    <source>
        <dbReference type="EMBL" id="ASR53598.1"/>
    </source>
</evidence>
<gene>
    <name evidence="2" type="ORF">B5J99_16025</name>
</gene>
<feature type="chain" id="PRO_5045036333" description="GerMN domain-containing protein" evidence="1">
    <location>
        <begin position="21"/>
        <end position="172"/>
    </location>
</feature>
<reference evidence="2 3" key="1">
    <citation type="submission" date="2017-03" db="EMBL/GenBank/DDBJ databases">
        <title>Complete genome sequence of Blastomonas fulva degrading microcsystin LR.</title>
        <authorList>
            <person name="Lee H.-g."/>
            <person name="Jin L."/>
            <person name="oh H.-M."/>
        </authorList>
    </citation>
    <scope>NUCLEOTIDE SEQUENCE [LARGE SCALE GENOMIC DNA]</scope>
    <source>
        <strain evidence="2 3">T2</strain>
    </source>
</reference>
<proteinExistence type="predicted"/>
<evidence type="ECO:0000256" key="1">
    <source>
        <dbReference type="SAM" id="SignalP"/>
    </source>
</evidence>
<keyword evidence="1" id="KW-0732">Signal</keyword>
<sequence>MIAGALALAAAATFTSQAGAHRGHDAMSVVTLADNGAVTVSHRFEAHDLEPALAEIAPDAQTSLDDPAAIEELKTYLLAHFSLSADGAPVALTVGSVEIGVRDVRVDYTGSVIGNPRALEVRSTILRDIYPRQVNQVVVRRGPSVQTLRFAGGEAKTVMLRPGPVMPSPKAR</sequence>
<organism evidence="2 3">
    <name type="scientific">Blastomonas fulva</name>
    <dbReference type="NCBI Taxonomy" id="1550728"/>
    <lineage>
        <taxon>Bacteria</taxon>
        <taxon>Pseudomonadati</taxon>
        <taxon>Pseudomonadota</taxon>
        <taxon>Alphaproteobacteria</taxon>
        <taxon>Sphingomonadales</taxon>
        <taxon>Sphingomonadaceae</taxon>
        <taxon>Blastomonas</taxon>
    </lineage>
</organism>
<name>A0ABN5B9F8_9SPHN</name>
<evidence type="ECO:0008006" key="4">
    <source>
        <dbReference type="Google" id="ProtNLM"/>
    </source>
</evidence>
<accession>A0ABN5B9F8</accession>
<evidence type="ECO:0000313" key="3">
    <source>
        <dbReference type="Proteomes" id="UP000258016"/>
    </source>
</evidence>
<keyword evidence="3" id="KW-1185">Reference proteome</keyword>
<feature type="signal peptide" evidence="1">
    <location>
        <begin position="1"/>
        <end position="20"/>
    </location>
</feature>